<evidence type="ECO:0000256" key="2">
    <source>
        <dbReference type="ARBA" id="ARBA00023026"/>
    </source>
</evidence>
<sequence>MLWWLPFVALLGPGAAQTTSVQAQIKPVNITQNDYLSVPPTCLAVLTQNINCPPVLIHARDLGGALSRFYSDKSLADLCTTACSSSLTTWHRRVVGACANVRVPTSQGKLTLVAAWSQAFVEAYATTCLVDGSGKLCNSVLRSEFGVNPANQEVTKTPASTGPCNGCFLSMLSTQLRLPLAATDTKILNMYKTITSRCSSTGWTIPPTPASTAWDSSVSGAAPQPTCAGRAVTLSGQTCQQVSTTNRISTMNLLSSNGLAGNCYQFPSTGSVCIPSAGICTPYTVKEGDTCGSIARANDITSVQLIAWNTELGMGCVNLAQSIGYVICVSQPGGAWENPDGPPPTTPEPTFASIPAIDGMSGINALPTPTRAGWNQTLEVAPFAEGTRHDCTFYAQAPMLKDWVANTTTSSCADVAAAFGVSVGDLVAWNPSLEAGAACTLEEELQYCVQIHDVRAEQTHEKCTEFIMASPGNDCAKFVAEQGLDMKRFVEWNPVVGSDCGGFKTGINYCVDVWRFRQPGVVSTCNQFAVANNTRWLDNPCQIIETKYGLAHARFVAWNPAVQQNCTGLYRNYEYCVSIPGYRPTYTTTTAAARQT</sequence>
<reference evidence="6" key="1">
    <citation type="journal article" date="2021" name="Nat. Commun.">
        <title>Genetic determinants of endophytism in the Arabidopsis root mycobiome.</title>
        <authorList>
            <person name="Mesny F."/>
            <person name="Miyauchi S."/>
            <person name="Thiergart T."/>
            <person name="Pickel B."/>
            <person name="Atanasova L."/>
            <person name="Karlsson M."/>
            <person name="Huettel B."/>
            <person name="Barry K.W."/>
            <person name="Haridas S."/>
            <person name="Chen C."/>
            <person name="Bauer D."/>
            <person name="Andreopoulos W."/>
            <person name="Pangilinan J."/>
            <person name="LaButti K."/>
            <person name="Riley R."/>
            <person name="Lipzen A."/>
            <person name="Clum A."/>
            <person name="Drula E."/>
            <person name="Henrissat B."/>
            <person name="Kohler A."/>
            <person name="Grigoriev I.V."/>
            <person name="Martin F.M."/>
            <person name="Hacquard S."/>
        </authorList>
    </citation>
    <scope>NUCLEOTIDE SEQUENCE</scope>
    <source>
        <strain evidence="6">MPI-CAGE-AT-0016</strain>
    </source>
</reference>
<evidence type="ECO:0000256" key="3">
    <source>
        <dbReference type="ARBA" id="ARBA00044955"/>
    </source>
</evidence>
<dbReference type="CDD" id="cd00118">
    <property type="entry name" value="LysM"/>
    <property type="match status" value="1"/>
</dbReference>
<proteinExistence type="inferred from homology"/>
<dbReference type="PANTHER" id="PTHR34997:SF1">
    <property type="entry name" value="PEPTIDOGLYCAN-BINDING LYSIN DOMAIN"/>
    <property type="match status" value="1"/>
</dbReference>
<comment type="similarity">
    <text evidence="3">Belongs to the secreted LysM effector family.</text>
</comment>
<dbReference type="InterPro" id="IPR052210">
    <property type="entry name" value="LysM1-like"/>
</dbReference>
<name>A0A8K0X3I4_9PEZI</name>
<dbReference type="SUPFAM" id="SSF54106">
    <property type="entry name" value="LysM domain"/>
    <property type="match status" value="1"/>
</dbReference>
<keyword evidence="7" id="KW-1185">Reference proteome</keyword>
<evidence type="ECO:0000259" key="5">
    <source>
        <dbReference type="PROSITE" id="PS51782"/>
    </source>
</evidence>
<organism evidence="6 7">
    <name type="scientific">Plectosphaerella cucumerina</name>
    <dbReference type="NCBI Taxonomy" id="40658"/>
    <lineage>
        <taxon>Eukaryota</taxon>
        <taxon>Fungi</taxon>
        <taxon>Dikarya</taxon>
        <taxon>Ascomycota</taxon>
        <taxon>Pezizomycotina</taxon>
        <taxon>Sordariomycetes</taxon>
        <taxon>Hypocreomycetidae</taxon>
        <taxon>Glomerellales</taxon>
        <taxon>Plectosphaerellaceae</taxon>
        <taxon>Plectosphaerella</taxon>
    </lineage>
</organism>
<accession>A0A8K0X3I4</accession>
<evidence type="ECO:0000313" key="7">
    <source>
        <dbReference type="Proteomes" id="UP000813385"/>
    </source>
</evidence>
<dbReference type="Gene3D" id="3.10.350.10">
    <property type="entry name" value="LysM domain"/>
    <property type="match status" value="4"/>
</dbReference>
<keyword evidence="4" id="KW-0732">Signal</keyword>
<evidence type="ECO:0000313" key="6">
    <source>
        <dbReference type="EMBL" id="KAH7362756.1"/>
    </source>
</evidence>
<comment type="caution">
    <text evidence="6">The sequence shown here is derived from an EMBL/GenBank/DDBJ whole genome shotgun (WGS) entry which is preliminary data.</text>
</comment>
<feature type="domain" description="LysM" evidence="5">
    <location>
        <begin position="281"/>
        <end position="329"/>
    </location>
</feature>
<dbReference type="Pfam" id="PF01476">
    <property type="entry name" value="LysM"/>
    <property type="match status" value="1"/>
</dbReference>
<gene>
    <name evidence="6" type="ORF">B0T11DRAFT_339491</name>
</gene>
<dbReference type="OrthoDB" id="5985073at2759"/>
<dbReference type="InterPro" id="IPR036779">
    <property type="entry name" value="LysM_dom_sf"/>
</dbReference>
<dbReference type="PANTHER" id="PTHR34997">
    <property type="entry name" value="AM15"/>
    <property type="match status" value="1"/>
</dbReference>
<dbReference type="PROSITE" id="PS51782">
    <property type="entry name" value="LYSM"/>
    <property type="match status" value="1"/>
</dbReference>
<evidence type="ECO:0000256" key="1">
    <source>
        <dbReference type="ARBA" id="ARBA00022669"/>
    </source>
</evidence>
<dbReference type="EMBL" id="JAGPXD010000003">
    <property type="protein sequence ID" value="KAH7362756.1"/>
    <property type="molecule type" value="Genomic_DNA"/>
</dbReference>
<dbReference type="SMART" id="SM00257">
    <property type="entry name" value="LysM"/>
    <property type="match status" value="1"/>
</dbReference>
<dbReference type="Proteomes" id="UP000813385">
    <property type="component" value="Unassembled WGS sequence"/>
</dbReference>
<keyword evidence="2" id="KW-0843">Virulence</keyword>
<protein>
    <recommendedName>
        <fullName evidence="5">LysM domain-containing protein</fullName>
    </recommendedName>
</protein>
<keyword evidence="1" id="KW-0147">Chitin-binding</keyword>
<dbReference type="AlphaFoldDB" id="A0A8K0X3I4"/>
<dbReference type="GO" id="GO:0008061">
    <property type="term" value="F:chitin binding"/>
    <property type="evidence" value="ECO:0007669"/>
    <property type="project" value="UniProtKB-KW"/>
</dbReference>
<dbReference type="InterPro" id="IPR018392">
    <property type="entry name" value="LysM"/>
</dbReference>
<evidence type="ECO:0000256" key="4">
    <source>
        <dbReference type="SAM" id="SignalP"/>
    </source>
</evidence>
<feature type="chain" id="PRO_5035445440" description="LysM domain-containing protein" evidence="4">
    <location>
        <begin position="17"/>
        <end position="596"/>
    </location>
</feature>
<feature type="signal peptide" evidence="4">
    <location>
        <begin position="1"/>
        <end position="16"/>
    </location>
</feature>